<evidence type="ECO:0000313" key="11">
    <source>
        <dbReference type="Proteomes" id="UP000014254"/>
    </source>
</evidence>
<keyword evidence="11" id="KW-1185">Reference proteome</keyword>
<reference evidence="11" key="1">
    <citation type="submission" date="2013-05" db="EMBL/GenBank/DDBJ databases">
        <title>The Genome sequence of Mucor circinelloides f. circinelloides 1006PhL.</title>
        <authorList>
            <consortium name="The Broad Institute Genomics Platform"/>
            <person name="Cuomo C."/>
            <person name="Earl A."/>
            <person name="Findley K."/>
            <person name="Lee S.C."/>
            <person name="Walker B."/>
            <person name="Young S."/>
            <person name="Zeng Q."/>
            <person name="Gargeya S."/>
            <person name="Fitzgerald M."/>
            <person name="Haas B."/>
            <person name="Abouelleil A."/>
            <person name="Allen A.W."/>
            <person name="Alvarado L."/>
            <person name="Arachchi H.M."/>
            <person name="Berlin A.M."/>
            <person name="Chapman S.B."/>
            <person name="Gainer-Dewar J."/>
            <person name="Goldberg J."/>
            <person name="Griggs A."/>
            <person name="Gujja S."/>
            <person name="Hansen M."/>
            <person name="Howarth C."/>
            <person name="Imamovic A."/>
            <person name="Ireland A."/>
            <person name="Larimer J."/>
            <person name="McCowan C."/>
            <person name="Murphy C."/>
            <person name="Pearson M."/>
            <person name="Poon T.W."/>
            <person name="Priest M."/>
            <person name="Roberts A."/>
            <person name="Saif S."/>
            <person name="Shea T."/>
            <person name="Sisk P."/>
            <person name="Sykes S."/>
            <person name="Wortman J."/>
            <person name="Nusbaum C."/>
            <person name="Birren B."/>
        </authorList>
    </citation>
    <scope>NUCLEOTIDE SEQUENCE [LARGE SCALE GENOMIC DNA]</scope>
    <source>
        <strain evidence="11">1006PhL</strain>
    </source>
</reference>
<sequence>MGVVCCREELLDLEGEVELSHFTLLRSVGKGAFGKVRVVQHKGTKQLYALKYINKTKCIQMRAVENIISERRLLEQISCNLIVNMRYAFQDDDNLFMILDLMLGGDLRFHLDRLGVMPEEYVRFYAAEVAVSLHYLHSLNIIHRDLKPDNILLDEQGHAHLTDFNIATIINNAKPLTSVAGSFAYIAPEVLQKRGYLTSVDWWSLGIVIYELLFGKRPFRGKSNDALQHAILHDNVHFPENHKLSPQAIDFIKCLLTRDIKSRIGVGKQGFQRLMRHPWFNGIPWELLEPKQVEPPFVPDSKRANFDPTHELEEILLEDNPLKVKRRNPKRSGAAASYATSFKSQATDPNIPEQSPERQLMEEKFLTYDYTKPNENENRKKLIEQRHWAQKMNKTTGEKHPNQAYGQTRKAGGTYKASVLDYLNQKPATPLSAGDILKLEELARTARSGAVKDKGTEWRPPSGLMGNSPPDGSPLDAVQARDDYILQNGGVPPPSRPPPLLSQYNDLTQRNNSTTTNNTTHTALTTPTTTNTSNHISHKASQEYSDYQTRRSSDDSYRLASSPDNSEYPLIASAAALGVEYQHHHHHHNNTSHHHYPQSVTTVSSNQQPQQPQEHSHHHQNINTSNNNNPYPASIISTASSNTLNDASRSMITYKTNSSSNTTVSAAAAAAAAAGGGAGPTTMAAAPRPPPARISSIPRIHGNPLPPPTSLPPPIPSELPPLPPIPKNYI</sequence>
<evidence type="ECO:0000256" key="2">
    <source>
        <dbReference type="ARBA" id="ARBA00022679"/>
    </source>
</evidence>
<feature type="compositionally biased region" description="Basic residues" evidence="7">
    <location>
        <begin position="583"/>
        <end position="596"/>
    </location>
</feature>
<proteinExistence type="predicted"/>
<dbReference type="OrthoDB" id="354826at2759"/>
<dbReference type="eggNOG" id="KOG0598">
    <property type="taxonomic scope" value="Eukaryota"/>
</dbReference>
<dbReference type="GO" id="GO:0007186">
    <property type="term" value="P:G protein-coupled receptor signaling pathway"/>
    <property type="evidence" value="ECO:0007669"/>
    <property type="project" value="TreeGrafter"/>
</dbReference>
<evidence type="ECO:0000256" key="3">
    <source>
        <dbReference type="ARBA" id="ARBA00022741"/>
    </source>
</evidence>
<dbReference type="GO" id="GO:0009966">
    <property type="term" value="P:regulation of signal transduction"/>
    <property type="evidence" value="ECO:0007669"/>
    <property type="project" value="TreeGrafter"/>
</dbReference>
<keyword evidence="1" id="KW-0723">Serine/threonine-protein kinase</keyword>
<feature type="compositionally biased region" description="Low complexity" evidence="7">
    <location>
        <begin position="598"/>
        <end position="613"/>
    </location>
</feature>
<feature type="compositionally biased region" description="Pro residues" evidence="7">
    <location>
        <begin position="704"/>
        <end position="730"/>
    </location>
</feature>
<feature type="binding site" evidence="6">
    <location>
        <position position="51"/>
    </location>
    <ligand>
        <name>ATP</name>
        <dbReference type="ChEBI" id="CHEBI:30616"/>
    </ligand>
</feature>
<evidence type="ECO:0000256" key="5">
    <source>
        <dbReference type="ARBA" id="ARBA00022840"/>
    </source>
</evidence>
<evidence type="ECO:0000256" key="6">
    <source>
        <dbReference type="PROSITE-ProRule" id="PRU10141"/>
    </source>
</evidence>
<dbReference type="InParanoid" id="S2JUJ8"/>
<organism evidence="10 11">
    <name type="scientific">Mucor circinelloides f. circinelloides (strain 1006PhL)</name>
    <name type="common">Mucormycosis agent</name>
    <name type="synonym">Calyptromyces circinelloides</name>
    <dbReference type="NCBI Taxonomy" id="1220926"/>
    <lineage>
        <taxon>Eukaryota</taxon>
        <taxon>Fungi</taxon>
        <taxon>Fungi incertae sedis</taxon>
        <taxon>Mucoromycota</taxon>
        <taxon>Mucoromycotina</taxon>
        <taxon>Mucoromycetes</taxon>
        <taxon>Mucorales</taxon>
        <taxon>Mucorineae</taxon>
        <taxon>Mucoraceae</taxon>
        <taxon>Mucor</taxon>
    </lineage>
</organism>
<dbReference type="PROSITE" id="PS50011">
    <property type="entry name" value="PROTEIN_KINASE_DOM"/>
    <property type="match status" value="1"/>
</dbReference>
<dbReference type="OMA" id="RRRINLQ"/>
<feature type="region of interest" description="Disordered" evidence="7">
    <location>
        <begin position="583"/>
        <end position="637"/>
    </location>
</feature>
<dbReference type="Gene3D" id="1.10.510.10">
    <property type="entry name" value="Transferase(Phosphotransferase) domain 1"/>
    <property type="match status" value="1"/>
</dbReference>
<keyword evidence="3 6" id="KW-0547">Nucleotide-binding</keyword>
<dbReference type="SMART" id="SM00220">
    <property type="entry name" value="S_TKc"/>
    <property type="match status" value="1"/>
</dbReference>
<feature type="compositionally biased region" description="Basic and acidic residues" evidence="7">
    <location>
        <begin position="548"/>
        <end position="557"/>
    </location>
</feature>
<evidence type="ECO:0000259" key="8">
    <source>
        <dbReference type="PROSITE" id="PS50011"/>
    </source>
</evidence>
<dbReference type="FunFam" id="3.30.200.20:FF:000354">
    <property type="entry name" value="AGC/YANK protein kinase"/>
    <property type="match status" value="1"/>
</dbReference>
<dbReference type="VEuPathDB" id="FungiDB:HMPREF1544_09778"/>
<feature type="compositionally biased region" description="Low complexity" evidence="7">
    <location>
        <begin position="508"/>
        <end position="532"/>
    </location>
</feature>
<dbReference type="PANTHER" id="PTHR24355">
    <property type="entry name" value="G PROTEIN-COUPLED RECEPTOR KINASE/RIBOSOMAL PROTEIN S6 KINASE"/>
    <property type="match status" value="1"/>
</dbReference>
<dbReference type="SUPFAM" id="SSF56112">
    <property type="entry name" value="Protein kinase-like (PK-like)"/>
    <property type="match status" value="1"/>
</dbReference>
<feature type="region of interest" description="Disordered" evidence="7">
    <location>
        <begin position="447"/>
        <end position="565"/>
    </location>
</feature>
<name>S2JUJ8_MUCC1</name>
<dbReference type="InterPro" id="IPR000961">
    <property type="entry name" value="AGC-kinase_C"/>
</dbReference>
<feature type="region of interest" description="Disordered" evidence="7">
    <location>
        <begin position="675"/>
        <end position="730"/>
    </location>
</feature>
<feature type="domain" description="Protein kinase" evidence="8">
    <location>
        <begin position="22"/>
        <end position="280"/>
    </location>
</feature>
<feature type="region of interest" description="Disordered" evidence="7">
    <location>
        <begin position="326"/>
        <end position="357"/>
    </location>
</feature>
<feature type="compositionally biased region" description="Pro residues" evidence="7">
    <location>
        <begin position="491"/>
        <end position="500"/>
    </location>
</feature>
<evidence type="ECO:0000313" key="10">
    <source>
        <dbReference type="EMBL" id="EPB83450.1"/>
    </source>
</evidence>
<keyword evidence="2" id="KW-0808">Transferase</keyword>
<dbReference type="STRING" id="1220926.S2JUJ8"/>
<accession>S2JUJ8</accession>
<dbReference type="GO" id="GO:0001664">
    <property type="term" value="F:G protein-coupled receptor binding"/>
    <property type="evidence" value="ECO:0007669"/>
    <property type="project" value="TreeGrafter"/>
</dbReference>
<dbReference type="Gene3D" id="3.30.200.20">
    <property type="entry name" value="Phosphorylase Kinase, domain 1"/>
    <property type="match status" value="1"/>
</dbReference>
<protein>
    <submittedName>
        <fullName evidence="10">AGC/YANK protein kinase</fullName>
    </submittedName>
</protein>
<dbReference type="FunFam" id="1.10.510.10:FF:000469">
    <property type="entry name" value="Serine/threonine-protein kinase 32B"/>
    <property type="match status" value="1"/>
</dbReference>
<evidence type="ECO:0000256" key="4">
    <source>
        <dbReference type="ARBA" id="ARBA00022777"/>
    </source>
</evidence>
<dbReference type="PROSITE" id="PS00107">
    <property type="entry name" value="PROTEIN_KINASE_ATP"/>
    <property type="match status" value="1"/>
</dbReference>
<feature type="domain" description="AGC-kinase C-terminal" evidence="9">
    <location>
        <begin position="281"/>
        <end position="380"/>
    </location>
</feature>
<dbReference type="CDD" id="cd05578">
    <property type="entry name" value="STKc_Yank1"/>
    <property type="match status" value="1"/>
</dbReference>
<feature type="compositionally biased region" description="Basic and acidic residues" evidence="7">
    <location>
        <begin position="447"/>
        <end position="457"/>
    </location>
</feature>
<dbReference type="PROSITE" id="PS51285">
    <property type="entry name" value="AGC_KINASE_CTER"/>
    <property type="match status" value="1"/>
</dbReference>
<keyword evidence="4 10" id="KW-0418">Kinase</keyword>
<dbReference type="GO" id="GO:0005524">
    <property type="term" value="F:ATP binding"/>
    <property type="evidence" value="ECO:0007669"/>
    <property type="project" value="UniProtKB-UniRule"/>
</dbReference>
<dbReference type="PROSITE" id="PS00108">
    <property type="entry name" value="PROTEIN_KINASE_ST"/>
    <property type="match status" value="1"/>
</dbReference>
<dbReference type="InterPro" id="IPR011009">
    <property type="entry name" value="Kinase-like_dom_sf"/>
</dbReference>
<gene>
    <name evidence="10" type="ORF">HMPREF1544_09778</name>
</gene>
<dbReference type="PANTHER" id="PTHR24355:SF30">
    <property type="entry name" value="SERINE_THREONINE-PROTEIN KINASE 32B ISOFORM X1"/>
    <property type="match status" value="1"/>
</dbReference>
<dbReference type="AlphaFoldDB" id="S2JUJ8"/>
<feature type="compositionally biased region" description="Polar residues" evidence="7">
    <location>
        <begin position="338"/>
        <end position="348"/>
    </location>
</feature>
<evidence type="ECO:0000259" key="9">
    <source>
        <dbReference type="PROSITE" id="PS51285"/>
    </source>
</evidence>
<evidence type="ECO:0000256" key="7">
    <source>
        <dbReference type="SAM" id="MobiDB-lite"/>
    </source>
</evidence>
<dbReference type="InterPro" id="IPR000719">
    <property type="entry name" value="Prot_kinase_dom"/>
</dbReference>
<dbReference type="GO" id="GO:0004703">
    <property type="term" value="F:G protein-coupled receptor kinase activity"/>
    <property type="evidence" value="ECO:0007669"/>
    <property type="project" value="TreeGrafter"/>
</dbReference>
<dbReference type="InterPro" id="IPR008271">
    <property type="entry name" value="Ser/Thr_kinase_AS"/>
</dbReference>
<dbReference type="Proteomes" id="UP000014254">
    <property type="component" value="Unassembled WGS sequence"/>
</dbReference>
<dbReference type="Pfam" id="PF00069">
    <property type="entry name" value="Pkinase"/>
    <property type="match status" value="1"/>
</dbReference>
<keyword evidence="5 6" id="KW-0067">ATP-binding</keyword>
<dbReference type="InterPro" id="IPR017441">
    <property type="entry name" value="Protein_kinase_ATP_BS"/>
</dbReference>
<evidence type="ECO:0000256" key="1">
    <source>
        <dbReference type="ARBA" id="ARBA00022527"/>
    </source>
</evidence>
<dbReference type="EMBL" id="KE124070">
    <property type="protein sequence ID" value="EPB83450.1"/>
    <property type="molecule type" value="Genomic_DNA"/>
</dbReference>